<dbReference type="Gene3D" id="3.90.76.10">
    <property type="entry name" value="Dipeptide-binding Protein, Domain 1"/>
    <property type="match status" value="1"/>
</dbReference>
<dbReference type="GO" id="GO:0043190">
    <property type="term" value="C:ATP-binding cassette (ABC) transporter complex"/>
    <property type="evidence" value="ECO:0007669"/>
    <property type="project" value="InterPro"/>
</dbReference>
<dbReference type="RefSeq" id="WP_213116048.1">
    <property type="nucleotide sequence ID" value="NZ_JAGYPF010000001.1"/>
</dbReference>
<dbReference type="Gene3D" id="3.10.105.10">
    <property type="entry name" value="Dipeptide-binding Protein, Domain 3"/>
    <property type="match status" value="1"/>
</dbReference>
<accession>A0A942YVH6</accession>
<feature type="signal peptide" evidence="5">
    <location>
        <begin position="1"/>
        <end position="26"/>
    </location>
</feature>
<reference evidence="7" key="1">
    <citation type="submission" date="2021-05" db="EMBL/GenBank/DDBJ databases">
        <title>Novel Bacillus species.</title>
        <authorList>
            <person name="Liu G."/>
        </authorList>
    </citation>
    <scope>NUCLEOTIDE SEQUENCE</scope>
    <source>
        <strain evidence="7">FJAT-49825</strain>
    </source>
</reference>
<feature type="domain" description="Solute-binding protein family 5" evidence="6">
    <location>
        <begin position="91"/>
        <end position="443"/>
    </location>
</feature>
<keyword evidence="3" id="KW-0813">Transport</keyword>
<dbReference type="PANTHER" id="PTHR30290:SF9">
    <property type="entry name" value="OLIGOPEPTIDE-BINDING PROTEIN APPA"/>
    <property type="match status" value="1"/>
</dbReference>
<dbReference type="Gene3D" id="3.40.190.10">
    <property type="entry name" value="Periplasmic binding protein-like II"/>
    <property type="match status" value="1"/>
</dbReference>
<evidence type="ECO:0000256" key="5">
    <source>
        <dbReference type="SAM" id="SignalP"/>
    </source>
</evidence>
<dbReference type="PIRSF" id="PIRSF002741">
    <property type="entry name" value="MppA"/>
    <property type="match status" value="1"/>
</dbReference>
<dbReference type="AlphaFoldDB" id="A0A942YVH6"/>
<name>A0A942YVH6_9BACI</name>
<evidence type="ECO:0000256" key="3">
    <source>
        <dbReference type="ARBA" id="ARBA00022448"/>
    </source>
</evidence>
<evidence type="ECO:0000256" key="1">
    <source>
        <dbReference type="ARBA" id="ARBA00004193"/>
    </source>
</evidence>
<comment type="subcellular location">
    <subcellularLocation>
        <location evidence="1">Cell membrane</location>
        <topology evidence="1">Lipid-anchor</topology>
    </subcellularLocation>
</comment>
<dbReference type="SUPFAM" id="SSF53850">
    <property type="entry name" value="Periplasmic binding protein-like II"/>
    <property type="match status" value="1"/>
</dbReference>
<feature type="chain" id="PRO_5039466463" evidence="5">
    <location>
        <begin position="27"/>
        <end position="525"/>
    </location>
</feature>
<evidence type="ECO:0000256" key="2">
    <source>
        <dbReference type="ARBA" id="ARBA00005695"/>
    </source>
</evidence>
<dbReference type="GO" id="GO:1904680">
    <property type="term" value="F:peptide transmembrane transporter activity"/>
    <property type="evidence" value="ECO:0007669"/>
    <property type="project" value="TreeGrafter"/>
</dbReference>
<evidence type="ECO:0000313" key="8">
    <source>
        <dbReference type="Proteomes" id="UP000679749"/>
    </source>
</evidence>
<dbReference type="EMBL" id="JAGYPF010000001">
    <property type="protein sequence ID" value="MBS4211546.1"/>
    <property type="molecule type" value="Genomic_DNA"/>
</dbReference>
<evidence type="ECO:0000256" key="4">
    <source>
        <dbReference type="ARBA" id="ARBA00022729"/>
    </source>
</evidence>
<dbReference type="InterPro" id="IPR039424">
    <property type="entry name" value="SBP_5"/>
</dbReference>
<dbReference type="InterPro" id="IPR030678">
    <property type="entry name" value="Peptide/Ni-bd"/>
</dbReference>
<keyword evidence="4 5" id="KW-0732">Signal</keyword>
<comment type="caution">
    <text evidence="7">The sequence shown here is derived from an EMBL/GenBank/DDBJ whole genome shotgun (WGS) entry which is preliminary data.</text>
</comment>
<comment type="similarity">
    <text evidence="2">Belongs to the bacterial solute-binding protein 5 family.</text>
</comment>
<organism evidence="7 8">
    <name type="scientific">Neobacillus rhizophilus</name>
    <dbReference type="NCBI Taxonomy" id="2833579"/>
    <lineage>
        <taxon>Bacteria</taxon>
        <taxon>Bacillati</taxon>
        <taxon>Bacillota</taxon>
        <taxon>Bacilli</taxon>
        <taxon>Bacillales</taxon>
        <taxon>Bacillaceae</taxon>
        <taxon>Neobacillus</taxon>
    </lineage>
</organism>
<dbReference type="Pfam" id="PF00496">
    <property type="entry name" value="SBP_bac_5"/>
    <property type="match status" value="1"/>
</dbReference>
<dbReference type="CDD" id="cd08499">
    <property type="entry name" value="PBP2_Ylib_like"/>
    <property type="match status" value="1"/>
</dbReference>
<evidence type="ECO:0000313" key="7">
    <source>
        <dbReference type="EMBL" id="MBS4211546.1"/>
    </source>
</evidence>
<evidence type="ECO:0000259" key="6">
    <source>
        <dbReference type="Pfam" id="PF00496"/>
    </source>
</evidence>
<dbReference type="Proteomes" id="UP000679749">
    <property type="component" value="Unassembled WGS sequence"/>
</dbReference>
<dbReference type="GO" id="GO:0015833">
    <property type="term" value="P:peptide transport"/>
    <property type="evidence" value="ECO:0007669"/>
    <property type="project" value="TreeGrafter"/>
</dbReference>
<keyword evidence="8" id="KW-1185">Reference proteome</keyword>
<gene>
    <name evidence="7" type="ORF">KHA99_03615</name>
</gene>
<proteinExistence type="inferred from homology"/>
<protein>
    <submittedName>
        <fullName evidence="7">Glutathione ABC transporter substrate-binding protein</fullName>
    </submittedName>
</protein>
<dbReference type="InterPro" id="IPR023765">
    <property type="entry name" value="SBP_5_CS"/>
</dbReference>
<dbReference type="InterPro" id="IPR000914">
    <property type="entry name" value="SBP_5_dom"/>
</dbReference>
<sequence length="525" mass="59150">MEKKSRTIKNGILFVLIGLMLLFAQACSTKSANTNETAGKKNEVKKGGILTVVRLSDATKLDPHFITDIPSANVVYQKVYQGLVVPDKDFKIQPLLAKEWKVVNDTTWEFKLREGVKFHDGASFNAEAVKATFDRLLDPKTGSPQRTKFAMIKEVKIVDDYTVQFLLDYPYAPLLSILASQEGSIISPKALAENPEKLAEHPVGTGPFVFKEWKSGQEISLVKNENYWGKKPNIDGVVFKVVPEDATRLAMIETGEAHINDQVPVTEIERIEASDTMELYRTEGLAVEFLGFNVKKKPFDDVRVRKAISHAIEREAIIKGVYNNVGTLANVAMSPKVFGYSDKVKPYDYDLNEAKKLLKEAGYEKGLEITLVTSDRKERINMAEVIQSQLKGIGVNVKIQVMEYGAFIETLNKGQHEMVINGWGNATGDGDYNQYNLFHTSSQGPAGNHFYYSNPEVDKLIEDARRETDEKTRLKLYEEVMQKEIDDAVYIPIRNYEYLAVSNKNVSGYWLNASNYLMIDDVVIK</sequence>
<dbReference type="PROSITE" id="PS51257">
    <property type="entry name" value="PROKAR_LIPOPROTEIN"/>
    <property type="match status" value="1"/>
</dbReference>
<dbReference type="PANTHER" id="PTHR30290">
    <property type="entry name" value="PERIPLASMIC BINDING COMPONENT OF ABC TRANSPORTER"/>
    <property type="match status" value="1"/>
</dbReference>
<dbReference type="PROSITE" id="PS01040">
    <property type="entry name" value="SBP_BACTERIAL_5"/>
    <property type="match status" value="1"/>
</dbReference>
<dbReference type="GO" id="GO:0042597">
    <property type="term" value="C:periplasmic space"/>
    <property type="evidence" value="ECO:0007669"/>
    <property type="project" value="UniProtKB-ARBA"/>
</dbReference>